<protein>
    <submittedName>
        <fullName evidence="1">Uncharacterized protein</fullName>
    </submittedName>
</protein>
<gene>
    <name evidence="1" type="ORF">PoB_006630800</name>
</gene>
<dbReference type="Proteomes" id="UP000735302">
    <property type="component" value="Unassembled WGS sequence"/>
</dbReference>
<evidence type="ECO:0000313" key="1">
    <source>
        <dbReference type="EMBL" id="GFO39803.1"/>
    </source>
</evidence>
<sequence>MKRWIVNPWAFIKNVDGHVWPCKPNTAEMSCLVFGCLLILVCSPGQHAWEISRIGYLHHGQTNLDTSHHVTLIMTSSRGKPECDFDSVTSRDLTVVRS</sequence>
<organism evidence="1 2">
    <name type="scientific">Plakobranchus ocellatus</name>
    <dbReference type="NCBI Taxonomy" id="259542"/>
    <lineage>
        <taxon>Eukaryota</taxon>
        <taxon>Metazoa</taxon>
        <taxon>Spiralia</taxon>
        <taxon>Lophotrochozoa</taxon>
        <taxon>Mollusca</taxon>
        <taxon>Gastropoda</taxon>
        <taxon>Heterobranchia</taxon>
        <taxon>Euthyneura</taxon>
        <taxon>Panpulmonata</taxon>
        <taxon>Sacoglossa</taxon>
        <taxon>Placobranchoidea</taxon>
        <taxon>Plakobranchidae</taxon>
        <taxon>Plakobranchus</taxon>
    </lineage>
</organism>
<keyword evidence="2" id="KW-1185">Reference proteome</keyword>
<name>A0AAV4D6W6_9GAST</name>
<evidence type="ECO:0000313" key="2">
    <source>
        <dbReference type="Proteomes" id="UP000735302"/>
    </source>
</evidence>
<reference evidence="1 2" key="1">
    <citation type="journal article" date="2021" name="Elife">
        <title>Chloroplast acquisition without the gene transfer in kleptoplastic sea slugs, Plakobranchus ocellatus.</title>
        <authorList>
            <person name="Maeda T."/>
            <person name="Takahashi S."/>
            <person name="Yoshida T."/>
            <person name="Shimamura S."/>
            <person name="Takaki Y."/>
            <person name="Nagai Y."/>
            <person name="Toyoda A."/>
            <person name="Suzuki Y."/>
            <person name="Arimoto A."/>
            <person name="Ishii H."/>
            <person name="Satoh N."/>
            <person name="Nishiyama T."/>
            <person name="Hasebe M."/>
            <person name="Maruyama T."/>
            <person name="Minagawa J."/>
            <person name="Obokata J."/>
            <person name="Shigenobu S."/>
        </authorList>
    </citation>
    <scope>NUCLEOTIDE SEQUENCE [LARGE SCALE GENOMIC DNA]</scope>
</reference>
<comment type="caution">
    <text evidence="1">The sequence shown here is derived from an EMBL/GenBank/DDBJ whole genome shotgun (WGS) entry which is preliminary data.</text>
</comment>
<proteinExistence type="predicted"/>
<dbReference type="AlphaFoldDB" id="A0AAV4D6W6"/>
<accession>A0AAV4D6W6</accession>
<dbReference type="EMBL" id="BLXT01007525">
    <property type="protein sequence ID" value="GFO39803.1"/>
    <property type="molecule type" value="Genomic_DNA"/>
</dbReference>